<evidence type="ECO:0000313" key="1">
    <source>
        <dbReference type="EMBL" id="GGN75959.1"/>
    </source>
</evidence>
<name>A0A918D6R0_9ACTN</name>
<evidence type="ECO:0008006" key="3">
    <source>
        <dbReference type="Google" id="ProtNLM"/>
    </source>
</evidence>
<dbReference type="AlphaFoldDB" id="A0A918D6R0"/>
<dbReference type="Proteomes" id="UP000600365">
    <property type="component" value="Unassembled WGS sequence"/>
</dbReference>
<keyword evidence="2" id="KW-1185">Reference proteome</keyword>
<evidence type="ECO:0000313" key="2">
    <source>
        <dbReference type="Proteomes" id="UP000600365"/>
    </source>
</evidence>
<accession>A0A918D6R0</accession>
<protein>
    <recommendedName>
        <fullName evidence="3">CHAT domain-containing protein</fullName>
    </recommendedName>
</protein>
<dbReference type="EMBL" id="BMMM01000011">
    <property type="protein sequence ID" value="GGN75959.1"/>
    <property type="molecule type" value="Genomic_DNA"/>
</dbReference>
<comment type="caution">
    <text evidence="1">The sequence shown here is derived from an EMBL/GenBank/DDBJ whole genome shotgun (WGS) entry which is preliminary data.</text>
</comment>
<dbReference type="RefSeq" id="WP_189188913.1">
    <property type="nucleotide sequence ID" value="NZ_BMMM01000011.1"/>
</dbReference>
<sequence>MPDRPPGDREVLAVELEKERLGSALEELRRDGLIELGWVGGETGRDLRAVLRPGHGPWHVLHFIGHGGLDRVAKEGTLRYDAAEARWCSVSDDSDDTDA</sequence>
<gene>
    <name evidence="1" type="ORF">GCM10011579_056510</name>
</gene>
<organism evidence="1 2">
    <name type="scientific">Streptomyces albiflavescens</name>
    <dbReference type="NCBI Taxonomy" id="1623582"/>
    <lineage>
        <taxon>Bacteria</taxon>
        <taxon>Bacillati</taxon>
        <taxon>Actinomycetota</taxon>
        <taxon>Actinomycetes</taxon>
        <taxon>Kitasatosporales</taxon>
        <taxon>Streptomycetaceae</taxon>
        <taxon>Streptomyces</taxon>
    </lineage>
</organism>
<proteinExistence type="predicted"/>
<reference evidence="1 2" key="1">
    <citation type="journal article" date="2014" name="Int. J. Syst. Evol. Microbiol.">
        <title>Complete genome sequence of Corynebacterium casei LMG S-19264T (=DSM 44701T), isolated from a smear-ripened cheese.</title>
        <authorList>
            <consortium name="US DOE Joint Genome Institute (JGI-PGF)"/>
            <person name="Walter F."/>
            <person name="Albersmeier A."/>
            <person name="Kalinowski J."/>
            <person name="Ruckert C."/>
        </authorList>
    </citation>
    <scope>NUCLEOTIDE SEQUENCE [LARGE SCALE GENOMIC DNA]</scope>
    <source>
        <strain evidence="1 2">CGMCC 4.7111</strain>
    </source>
</reference>